<evidence type="ECO:0000256" key="1">
    <source>
        <dbReference type="ARBA" id="ARBA00001947"/>
    </source>
</evidence>
<dbReference type="Proteomes" id="UP000177798">
    <property type="component" value="Chromosome 3"/>
</dbReference>
<name>A0A1D9PYD5_SCLS1</name>
<dbReference type="OMA" id="SGMCFTD"/>
<dbReference type="Pfam" id="PF08240">
    <property type="entry name" value="ADH_N"/>
    <property type="match status" value="1"/>
</dbReference>
<dbReference type="Gene3D" id="3.40.50.720">
    <property type="entry name" value="NAD(P)-binding Rossmann-like Domain"/>
    <property type="match status" value="1"/>
</dbReference>
<dbReference type="PANTHER" id="PTHR42683">
    <property type="entry name" value="ALDEHYDE REDUCTASE"/>
    <property type="match status" value="1"/>
</dbReference>
<dbReference type="Gene3D" id="3.90.180.10">
    <property type="entry name" value="Medium-chain alcohol dehydrogenases, catalytic domain"/>
    <property type="match status" value="1"/>
</dbReference>
<dbReference type="SUPFAM" id="SSF51735">
    <property type="entry name" value="NAD(P)-binding Rossmann-fold domains"/>
    <property type="match status" value="1"/>
</dbReference>
<comment type="similarity">
    <text evidence="5">Belongs to the zinc-containing alcohol dehydrogenase family.</text>
</comment>
<dbReference type="InterPro" id="IPR011032">
    <property type="entry name" value="GroES-like_sf"/>
</dbReference>
<dbReference type="SMART" id="SM00829">
    <property type="entry name" value="PKS_ER"/>
    <property type="match status" value="1"/>
</dbReference>
<sequence length="381" mass="41323">MPTFTVFKGRADGTPIKSTTTRPEELKGDSVLVKITASGVCGTDLHYKGADMVLGHEGVGIVEAVGPDAKHLKKGDRVGWGYEHDSCGHCHECLTGNEVFCPERALYGYANLDQGSFASHAIWREAFLFPTPASIPDEYAAPLQCGGATTFSALQGIKSTDVVAVMGVGGLGHLAIQFAAKMGCRVVVLSSSDKKKDEATKLGAHEFIATKDAKELKVSKLINRLLVTTAAQPNWDLILPIMAPRSTIFPLTVSFQNLEIPYMPFLTAGVNIQGNLVANRSAHKQMLEFAAFHDIKPIVQTFPMTESGIAEAMDKLDKGQVYYRAVLLAQIIEKVLPGASRSSSSSSTTLRKRFTYKSWLTTILTSCAPRSKKEKKSLEKK</sequence>
<keyword evidence="2 5" id="KW-0479">Metal-binding</keyword>
<dbReference type="EMBL" id="CP017816">
    <property type="protein sequence ID" value="APA07710.1"/>
    <property type="molecule type" value="Genomic_DNA"/>
</dbReference>
<comment type="cofactor">
    <cofactor evidence="1 5">
        <name>Zn(2+)</name>
        <dbReference type="ChEBI" id="CHEBI:29105"/>
    </cofactor>
</comment>
<dbReference type="FunFam" id="3.90.180.10:FF:000022">
    <property type="entry name" value="NADP-dependent alcohol dehydrogenase"/>
    <property type="match status" value="1"/>
</dbReference>
<dbReference type="PROSITE" id="PS00059">
    <property type="entry name" value="ADH_ZINC"/>
    <property type="match status" value="1"/>
</dbReference>
<keyword evidence="4" id="KW-0560">Oxidoreductase</keyword>
<feature type="domain" description="Enoyl reductase (ER)" evidence="6">
    <location>
        <begin position="9"/>
        <end position="327"/>
    </location>
</feature>
<evidence type="ECO:0000256" key="3">
    <source>
        <dbReference type="ARBA" id="ARBA00022833"/>
    </source>
</evidence>
<evidence type="ECO:0000313" key="7">
    <source>
        <dbReference type="EMBL" id="APA07710.1"/>
    </source>
</evidence>
<dbReference type="RefSeq" id="XP_001598644.1">
    <property type="nucleotide sequence ID" value="XM_001598594.1"/>
</dbReference>
<evidence type="ECO:0000256" key="5">
    <source>
        <dbReference type="RuleBase" id="RU361277"/>
    </source>
</evidence>
<dbReference type="FunFam" id="3.40.50.720:FF:000022">
    <property type="entry name" value="Cinnamyl alcohol dehydrogenase"/>
    <property type="match status" value="1"/>
</dbReference>
<organism evidence="7 8">
    <name type="scientific">Sclerotinia sclerotiorum (strain ATCC 18683 / 1980 / Ss-1)</name>
    <name type="common">White mold</name>
    <name type="synonym">Whetzelinia sclerotiorum</name>
    <dbReference type="NCBI Taxonomy" id="665079"/>
    <lineage>
        <taxon>Eukaryota</taxon>
        <taxon>Fungi</taxon>
        <taxon>Dikarya</taxon>
        <taxon>Ascomycota</taxon>
        <taxon>Pezizomycotina</taxon>
        <taxon>Leotiomycetes</taxon>
        <taxon>Helotiales</taxon>
        <taxon>Sclerotiniaceae</taxon>
        <taxon>Sclerotinia</taxon>
    </lineage>
</organism>
<evidence type="ECO:0000313" key="8">
    <source>
        <dbReference type="Proteomes" id="UP000177798"/>
    </source>
</evidence>
<evidence type="ECO:0000259" key="6">
    <source>
        <dbReference type="SMART" id="SM00829"/>
    </source>
</evidence>
<dbReference type="InterPro" id="IPR013149">
    <property type="entry name" value="ADH-like_C"/>
</dbReference>
<dbReference type="CDD" id="cd05283">
    <property type="entry name" value="CAD1"/>
    <property type="match status" value="1"/>
</dbReference>
<gene>
    <name evidence="7" type="ORF">sscle_03g024800</name>
</gene>
<dbReference type="VEuPathDB" id="FungiDB:sscle_03g024800"/>
<evidence type="ECO:0000256" key="2">
    <source>
        <dbReference type="ARBA" id="ARBA00022723"/>
    </source>
</evidence>
<dbReference type="InterPro" id="IPR002328">
    <property type="entry name" value="ADH_Zn_CS"/>
</dbReference>
<dbReference type="KEGG" id="ssl:SS1G_00733"/>
<dbReference type="InterPro" id="IPR013154">
    <property type="entry name" value="ADH-like_N"/>
</dbReference>
<dbReference type="InterPro" id="IPR036291">
    <property type="entry name" value="NAD(P)-bd_dom_sf"/>
</dbReference>
<proteinExistence type="inferred from homology"/>
<protein>
    <recommendedName>
        <fullName evidence="6">Enoyl reductase (ER) domain-containing protein</fullName>
    </recommendedName>
</protein>
<accession>A0A1D9PYD5</accession>
<dbReference type="GO" id="GO:0016616">
    <property type="term" value="F:oxidoreductase activity, acting on the CH-OH group of donors, NAD or NADP as acceptor"/>
    <property type="evidence" value="ECO:0007669"/>
    <property type="project" value="InterPro"/>
</dbReference>
<dbReference type="OrthoDB" id="1879366at2759"/>
<evidence type="ECO:0000256" key="4">
    <source>
        <dbReference type="ARBA" id="ARBA00023002"/>
    </source>
</evidence>
<keyword evidence="3 5" id="KW-0862">Zinc</keyword>
<dbReference type="GO" id="GO:0008270">
    <property type="term" value="F:zinc ion binding"/>
    <property type="evidence" value="ECO:0007669"/>
    <property type="project" value="InterPro"/>
</dbReference>
<reference evidence="8" key="1">
    <citation type="journal article" date="2017" name="Genome Biol. Evol.">
        <title>The complete genome sequence of the phytopathogenic fungus Sclerotinia sclerotiorum reveals insights into the genome architecture of broad host range pathogens.</title>
        <authorList>
            <person name="Derbyshire M."/>
            <person name="Denton-Giles M."/>
            <person name="Hegedus D."/>
            <person name="Seifbarghy S."/>
            <person name="Rollins J."/>
            <person name="van Kan J."/>
            <person name="Seidl M.F."/>
            <person name="Faino L."/>
            <person name="Mbengue M."/>
            <person name="Navaud O."/>
            <person name="Raffaele S."/>
            <person name="Hammond-Kosack K."/>
            <person name="Heard S."/>
            <person name="Oliver R."/>
        </authorList>
    </citation>
    <scope>NUCLEOTIDE SEQUENCE [LARGE SCALE GENOMIC DNA]</scope>
    <source>
        <strain evidence="8">ATCC 18683 / 1980 / Ss-1</strain>
    </source>
</reference>
<dbReference type="SUPFAM" id="SSF50129">
    <property type="entry name" value="GroES-like"/>
    <property type="match status" value="1"/>
</dbReference>
<dbReference type="Pfam" id="PF00107">
    <property type="entry name" value="ADH_zinc_N"/>
    <property type="match status" value="1"/>
</dbReference>
<dbReference type="AlphaFoldDB" id="A0A1D9PYD5"/>
<dbReference type="InterPro" id="IPR020843">
    <property type="entry name" value="ER"/>
</dbReference>
<dbReference type="InterPro" id="IPR047109">
    <property type="entry name" value="CAD-like"/>
</dbReference>